<protein>
    <recommendedName>
        <fullName evidence="5">LTXXQ motif family protein</fullName>
    </recommendedName>
</protein>
<evidence type="ECO:0000313" key="4">
    <source>
        <dbReference type="Proteomes" id="UP001589585"/>
    </source>
</evidence>
<feature type="compositionally biased region" description="Basic residues" evidence="1">
    <location>
        <begin position="144"/>
        <end position="159"/>
    </location>
</feature>
<evidence type="ECO:0000256" key="1">
    <source>
        <dbReference type="SAM" id="MobiDB-lite"/>
    </source>
</evidence>
<feature type="chain" id="PRO_5045494329" description="LTXXQ motif family protein" evidence="2">
    <location>
        <begin position="19"/>
        <end position="159"/>
    </location>
</feature>
<sequence length="159" mass="18420">MKKLAIIALAFITLQATAQKKANSQREGRDRTEKFQNISAEDMATLQTKKMTLHSDLNEKQQKAIKALNLENATTRKAKMEARKASKEKGSIQKPSQEDRVKMMNERLDHQIAMKAKMKNILNEEQFEKWEKQHMRNAHNDKGSKRRQGKSRKAMQKQG</sequence>
<reference evidence="3 4" key="1">
    <citation type="submission" date="2024-09" db="EMBL/GenBank/DDBJ databases">
        <authorList>
            <person name="Sun Q."/>
            <person name="Mori K."/>
        </authorList>
    </citation>
    <scope>NUCLEOTIDE SEQUENCE [LARGE SCALE GENOMIC DNA]</scope>
    <source>
        <strain evidence="3 4">CECT 8622</strain>
    </source>
</reference>
<feature type="signal peptide" evidence="2">
    <location>
        <begin position="1"/>
        <end position="18"/>
    </location>
</feature>
<keyword evidence="4" id="KW-1185">Reference proteome</keyword>
<evidence type="ECO:0000313" key="3">
    <source>
        <dbReference type="EMBL" id="MFB9056140.1"/>
    </source>
</evidence>
<organism evidence="3 4">
    <name type="scientific">Mariniflexile ostreae</name>
    <dbReference type="NCBI Taxonomy" id="1520892"/>
    <lineage>
        <taxon>Bacteria</taxon>
        <taxon>Pseudomonadati</taxon>
        <taxon>Bacteroidota</taxon>
        <taxon>Flavobacteriia</taxon>
        <taxon>Flavobacteriales</taxon>
        <taxon>Flavobacteriaceae</taxon>
        <taxon>Mariniflexile</taxon>
    </lineage>
</organism>
<keyword evidence="2" id="KW-0732">Signal</keyword>
<accession>A0ABV5F9L0</accession>
<proteinExistence type="predicted"/>
<gene>
    <name evidence="3" type="ORF">ACFFU9_05225</name>
</gene>
<evidence type="ECO:0008006" key="5">
    <source>
        <dbReference type="Google" id="ProtNLM"/>
    </source>
</evidence>
<dbReference type="RefSeq" id="WP_379860340.1">
    <property type="nucleotide sequence ID" value="NZ_JBHMFC010000016.1"/>
</dbReference>
<evidence type="ECO:0000256" key="2">
    <source>
        <dbReference type="SAM" id="SignalP"/>
    </source>
</evidence>
<dbReference type="Proteomes" id="UP001589585">
    <property type="component" value="Unassembled WGS sequence"/>
</dbReference>
<dbReference type="EMBL" id="JBHMFC010000016">
    <property type="protein sequence ID" value="MFB9056140.1"/>
    <property type="molecule type" value="Genomic_DNA"/>
</dbReference>
<name>A0ABV5F9L0_9FLAO</name>
<comment type="caution">
    <text evidence="3">The sequence shown here is derived from an EMBL/GenBank/DDBJ whole genome shotgun (WGS) entry which is preliminary data.</text>
</comment>
<feature type="compositionally biased region" description="Basic and acidic residues" evidence="1">
    <location>
        <begin position="127"/>
        <end position="143"/>
    </location>
</feature>
<feature type="region of interest" description="Disordered" evidence="1">
    <location>
        <begin position="127"/>
        <end position="159"/>
    </location>
</feature>